<sequence length="243" mass="27103">MPTIHVEIRRPGHHHRQHPIEPSSSLRQINPQTKGPNRQSPSSEHSRYVQMLLQQDDIPLLHNILAAIFVWLLLAGFLVFPGTFTSLQASVDKQNDDDHTFSKEAAKLIVKSIKNIPLLVIAIVMCAISAIGMLVLTILHAKNYVWIVNKLFLPGMTNSLAGLVSTLIGVYSQQHGTWSITARTTAITEGASLAVCGGLFLFCRMLLLRKVKETHEEHYKGWPGHRYSKQLFPDSPSSSLNKT</sequence>
<dbReference type="Proteomes" id="UP001642720">
    <property type="component" value="Unassembled WGS sequence"/>
</dbReference>
<proteinExistence type="predicted"/>
<feature type="compositionally biased region" description="Polar residues" evidence="1">
    <location>
        <begin position="22"/>
        <end position="43"/>
    </location>
</feature>
<evidence type="ECO:0000256" key="1">
    <source>
        <dbReference type="SAM" id="MobiDB-lite"/>
    </source>
</evidence>
<feature type="transmembrane region" description="Helical" evidence="2">
    <location>
        <begin position="60"/>
        <end position="80"/>
    </location>
</feature>
<keyword evidence="2" id="KW-0472">Membrane</keyword>
<dbReference type="GeneID" id="300575239"/>
<name>A0ABY2H8V0_9HYPO</name>
<evidence type="ECO:0000256" key="2">
    <source>
        <dbReference type="SAM" id="Phobius"/>
    </source>
</evidence>
<reference evidence="3 4" key="1">
    <citation type="submission" date="2018-01" db="EMBL/GenBank/DDBJ databases">
        <title>Genome characterization of the sugarcane-associated fungus Trichoderma ghanense CCMA-1212 and their application in lignocelulose bioconversion.</title>
        <authorList>
            <person name="Steindorff A.S."/>
            <person name="Mendes T.D."/>
            <person name="Vilela E.S.D."/>
            <person name="Rodrigues D.S."/>
            <person name="Formighieri E.F."/>
            <person name="Melo I.S."/>
            <person name="Favaro L.C.L."/>
        </authorList>
    </citation>
    <scope>NUCLEOTIDE SEQUENCE [LARGE SCALE GENOMIC DNA]</scope>
    <source>
        <strain evidence="3 4">CCMA-1212</strain>
    </source>
</reference>
<accession>A0ABY2H8V0</accession>
<evidence type="ECO:0000313" key="4">
    <source>
        <dbReference type="Proteomes" id="UP001642720"/>
    </source>
</evidence>
<feature type="transmembrane region" description="Helical" evidence="2">
    <location>
        <begin position="151"/>
        <end position="171"/>
    </location>
</feature>
<feature type="region of interest" description="Disordered" evidence="1">
    <location>
        <begin position="1"/>
        <end position="46"/>
    </location>
</feature>
<feature type="transmembrane region" description="Helical" evidence="2">
    <location>
        <begin position="191"/>
        <end position="208"/>
    </location>
</feature>
<keyword evidence="4" id="KW-1185">Reference proteome</keyword>
<feature type="transmembrane region" description="Helical" evidence="2">
    <location>
        <begin position="116"/>
        <end position="139"/>
    </location>
</feature>
<organism evidence="3 4">
    <name type="scientific">Trichoderma ghanense</name>
    <dbReference type="NCBI Taxonomy" id="65468"/>
    <lineage>
        <taxon>Eukaryota</taxon>
        <taxon>Fungi</taxon>
        <taxon>Dikarya</taxon>
        <taxon>Ascomycota</taxon>
        <taxon>Pezizomycotina</taxon>
        <taxon>Sordariomycetes</taxon>
        <taxon>Hypocreomycetidae</taxon>
        <taxon>Hypocreales</taxon>
        <taxon>Hypocreaceae</taxon>
        <taxon>Trichoderma</taxon>
    </lineage>
</organism>
<comment type="caution">
    <text evidence="3">The sequence shown here is derived from an EMBL/GenBank/DDBJ whole genome shotgun (WGS) entry which is preliminary data.</text>
</comment>
<protein>
    <submittedName>
        <fullName evidence="3">Uncharacterized protein</fullName>
    </submittedName>
</protein>
<dbReference type="EMBL" id="PPTA01000004">
    <property type="protein sequence ID" value="TFB04167.1"/>
    <property type="molecule type" value="Genomic_DNA"/>
</dbReference>
<evidence type="ECO:0000313" key="3">
    <source>
        <dbReference type="EMBL" id="TFB04167.1"/>
    </source>
</evidence>
<feature type="compositionally biased region" description="Basic and acidic residues" evidence="1">
    <location>
        <begin position="1"/>
        <end position="10"/>
    </location>
</feature>
<dbReference type="RefSeq" id="XP_073560368.1">
    <property type="nucleotide sequence ID" value="XM_073700789.1"/>
</dbReference>
<gene>
    <name evidence="3" type="ORF">CCMA1212_003441</name>
</gene>
<keyword evidence="2" id="KW-0812">Transmembrane</keyword>
<keyword evidence="2" id="KW-1133">Transmembrane helix</keyword>